<dbReference type="InterPro" id="IPR019734">
    <property type="entry name" value="TPR_rpt"/>
</dbReference>
<organism evidence="2 3">
    <name type="scientific">Prevotella pectinovora</name>
    <dbReference type="NCBI Taxonomy" id="1602169"/>
    <lineage>
        <taxon>Bacteria</taxon>
        <taxon>Pseudomonadati</taxon>
        <taxon>Bacteroidota</taxon>
        <taxon>Bacteroidia</taxon>
        <taxon>Bacteroidales</taxon>
        <taxon>Prevotellaceae</taxon>
        <taxon>Prevotella</taxon>
    </lineage>
</organism>
<dbReference type="SMART" id="SM00028">
    <property type="entry name" value="TPR"/>
    <property type="match status" value="1"/>
</dbReference>
<name>A0A0D0HFX4_9BACT</name>
<reference evidence="2 3" key="1">
    <citation type="submission" date="2015-01" db="EMBL/GenBank/DDBJ databases">
        <title>Comparative genomics of non-oral Prevotella species.</title>
        <authorList>
            <person name="Accetto T."/>
            <person name="Nograsek B."/>
            <person name="Avgustin G."/>
        </authorList>
    </citation>
    <scope>NUCLEOTIDE SEQUENCE [LARGE SCALE GENOMIC DNA]</scope>
    <source>
        <strain evidence="2 3">P5-119</strain>
    </source>
</reference>
<dbReference type="PROSITE" id="PS50005">
    <property type="entry name" value="TPR"/>
    <property type="match status" value="1"/>
</dbReference>
<comment type="caution">
    <text evidence="2">The sequence shown here is derived from an EMBL/GenBank/DDBJ whole genome shotgun (WGS) entry which is preliminary data.</text>
</comment>
<dbReference type="AlphaFoldDB" id="A0A0D0HFX4"/>
<evidence type="ECO:0000313" key="2">
    <source>
        <dbReference type="EMBL" id="KIP64880.1"/>
    </source>
</evidence>
<sequence length="380" mass="42093">MSAQDIKTILGANDYKEALNMIKAGEASLSNENKAKAYNKVVDLALDKFLKEQVTKADPAAMYDAAEAAIQAALECDKYDNMPNEKGKVKPKFAKNGTRLAPVRASLVAEGEARYNEKDYKGASRAFGMYVDTNSEKLFATGQPDQFGPQIAYFAALSSFYAQEFDRAERYSDAALNDSTYANDAMNLKLNAIQNTMKTKADSIAAQKKLEDLYAKFPNNQAVFSTLTGLLLSQGKKDDFNKLIDNALAANPKNFAAVAMRGQSYMNDRKWQEAINDLKKALEIMPDNIPVTASVGNCYMFLAQEKAEQISAKTNGRIPKSAEDVIVGVYNQAIDYLSKAKDMDKNMEYKTSWAYSLYTCLYRTLGDEDPKTKEAEALTK</sequence>
<dbReference type="Proteomes" id="UP000032046">
    <property type="component" value="Unassembled WGS sequence"/>
</dbReference>
<keyword evidence="3" id="KW-1185">Reference proteome</keyword>
<gene>
    <name evidence="2" type="ORF">ST44_00300</name>
</gene>
<dbReference type="InterPro" id="IPR011990">
    <property type="entry name" value="TPR-like_helical_dom_sf"/>
</dbReference>
<accession>A0A0D0HFX4</accession>
<evidence type="ECO:0000313" key="3">
    <source>
        <dbReference type="Proteomes" id="UP000032046"/>
    </source>
</evidence>
<dbReference type="SUPFAM" id="SSF48452">
    <property type="entry name" value="TPR-like"/>
    <property type="match status" value="1"/>
</dbReference>
<keyword evidence="1" id="KW-0802">TPR repeat</keyword>
<proteinExistence type="predicted"/>
<evidence type="ECO:0000256" key="1">
    <source>
        <dbReference type="PROSITE-ProRule" id="PRU00339"/>
    </source>
</evidence>
<dbReference type="Gene3D" id="1.25.40.10">
    <property type="entry name" value="Tetratricopeptide repeat domain"/>
    <property type="match status" value="1"/>
</dbReference>
<evidence type="ECO:0008006" key="4">
    <source>
        <dbReference type="Google" id="ProtNLM"/>
    </source>
</evidence>
<protein>
    <recommendedName>
        <fullName evidence="4">Tetratricopeptide repeat protein</fullName>
    </recommendedName>
</protein>
<feature type="repeat" description="TPR" evidence="1">
    <location>
        <begin position="255"/>
        <end position="288"/>
    </location>
</feature>
<dbReference type="STRING" id="1602171.ST44_00300"/>
<dbReference type="EMBL" id="JXQK01000008">
    <property type="protein sequence ID" value="KIP64880.1"/>
    <property type="molecule type" value="Genomic_DNA"/>
</dbReference>